<evidence type="ECO:0000259" key="1">
    <source>
        <dbReference type="Pfam" id="PF04664"/>
    </source>
</evidence>
<protein>
    <submittedName>
        <fullName evidence="2">Opioid growth factor receptor-related protein</fullName>
    </submittedName>
</protein>
<reference evidence="2 3" key="1">
    <citation type="submission" date="2024-09" db="EMBL/GenBank/DDBJ databases">
        <authorList>
            <person name="Sun Q."/>
            <person name="Mori K."/>
        </authorList>
    </citation>
    <scope>NUCLEOTIDE SEQUENCE [LARGE SCALE GENOMIC DNA]</scope>
    <source>
        <strain evidence="2 3">TBRC 5777</strain>
    </source>
</reference>
<dbReference type="Proteomes" id="UP001589865">
    <property type="component" value="Unassembled WGS sequence"/>
</dbReference>
<dbReference type="RefSeq" id="WP_377046084.1">
    <property type="nucleotide sequence ID" value="NZ_JBHLUN010000014.1"/>
</dbReference>
<dbReference type="InterPro" id="IPR006757">
    <property type="entry name" value="OGF_rcpt"/>
</dbReference>
<keyword evidence="2" id="KW-0675">Receptor</keyword>
<sequence length="161" mass="17689">MSHTLPSGAPKRGAIHSFLRGEGRDGRGRLLAEVLSFDDRAIEGVHDFIQWLFPLPEPSRAVPGSPVLQPGEAEAIRGDARAVEGFRAGLERMGRFYGDTDGWLVRFDHNHLRISRILRATRAILGQEAARAFHAAVAARNQAAGAPINDNSLRHWQAALR</sequence>
<dbReference type="EMBL" id="JBHLUN010000014">
    <property type="protein sequence ID" value="MFC0410335.1"/>
    <property type="molecule type" value="Genomic_DNA"/>
</dbReference>
<proteinExistence type="predicted"/>
<feature type="domain" description="Opioid growth factor receptor (OGFr) conserved" evidence="1">
    <location>
        <begin position="40"/>
        <end position="120"/>
    </location>
</feature>
<accession>A0ABV6JYC9</accession>
<organism evidence="2 3">
    <name type="scientific">Roseomonas elaeocarpi</name>
    <dbReference type="NCBI Taxonomy" id="907779"/>
    <lineage>
        <taxon>Bacteria</taxon>
        <taxon>Pseudomonadati</taxon>
        <taxon>Pseudomonadota</taxon>
        <taxon>Alphaproteobacteria</taxon>
        <taxon>Acetobacterales</taxon>
        <taxon>Roseomonadaceae</taxon>
        <taxon>Roseomonas</taxon>
    </lineage>
</organism>
<name>A0ABV6JYC9_9PROT</name>
<gene>
    <name evidence="2" type="ORF">ACFFGY_18935</name>
</gene>
<evidence type="ECO:0000313" key="2">
    <source>
        <dbReference type="EMBL" id="MFC0410335.1"/>
    </source>
</evidence>
<dbReference type="Pfam" id="PF04664">
    <property type="entry name" value="OGFr_N"/>
    <property type="match status" value="1"/>
</dbReference>
<keyword evidence="3" id="KW-1185">Reference proteome</keyword>
<comment type="caution">
    <text evidence="2">The sequence shown here is derived from an EMBL/GenBank/DDBJ whole genome shotgun (WGS) entry which is preliminary data.</text>
</comment>
<evidence type="ECO:0000313" key="3">
    <source>
        <dbReference type="Proteomes" id="UP001589865"/>
    </source>
</evidence>